<feature type="transmembrane region" description="Helical" evidence="7">
    <location>
        <begin position="56"/>
        <end position="75"/>
    </location>
</feature>
<feature type="transmembrane region" description="Helical" evidence="7">
    <location>
        <begin position="373"/>
        <end position="395"/>
    </location>
</feature>
<reference evidence="8" key="1">
    <citation type="submission" date="2021-04" db="EMBL/GenBank/DDBJ databases">
        <title>Draft genome assembly of strain Phenylobacterium sp. 20VBR1 using MiniION and Illumina platforms.</title>
        <authorList>
            <person name="Thomas F.A."/>
            <person name="Krishnan K.P."/>
            <person name="Sinha R.K."/>
        </authorList>
    </citation>
    <scope>NUCLEOTIDE SEQUENCE</scope>
    <source>
        <strain evidence="8">20VBR1</strain>
    </source>
</reference>
<dbReference type="PANTHER" id="PTHR11706">
    <property type="entry name" value="SOLUTE CARRIER PROTEIN FAMILY 11 MEMBER"/>
    <property type="match status" value="1"/>
</dbReference>
<dbReference type="InterPro" id="IPR001046">
    <property type="entry name" value="NRAMP_fam"/>
</dbReference>
<dbReference type="GO" id="GO:0015086">
    <property type="term" value="F:cadmium ion transmembrane transporter activity"/>
    <property type="evidence" value="ECO:0007669"/>
    <property type="project" value="TreeGrafter"/>
</dbReference>
<evidence type="ECO:0000256" key="6">
    <source>
        <dbReference type="ARBA" id="ARBA00023136"/>
    </source>
</evidence>
<comment type="caution">
    <text evidence="8">The sequence shown here is derived from an EMBL/GenBank/DDBJ whole genome shotgun (WGS) entry which is preliminary data.</text>
</comment>
<dbReference type="GO" id="GO:0034755">
    <property type="term" value="P:iron ion transmembrane transport"/>
    <property type="evidence" value="ECO:0007669"/>
    <property type="project" value="TreeGrafter"/>
</dbReference>
<feature type="transmembrane region" description="Helical" evidence="7">
    <location>
        <begin position="159"/>
        <end position="180"/>
    </location>
</feature>
<protein>
    <submittedName>
        <fullName evidence="8">Divalent metal cation transporter</fullName>
    </submittedName>
</protein>
<evidence type="ECO:0000313" key="8">
    <source>
        <dbReference type="EMBL" id="MBR7620688.1"/>
    </source>
</evidence>
<evidence type="ECO:0000256" key="5">
    <source>
        <dbReference type="ARBA" id="ARBA00022989"/>
    </source>
</evidence>
<feature type="transmembrane region" description="Helical" evidence="7">
    <location>
        <begin position="134"/>
        <end position="152"/>
    </location>
</feature>
<sequence>MTKPEAQRPPRDLPAVRRRFNPFTALGPGLITGAADEDPGGIATHSQAGAQFGLGMLWTAFVTYPFMAAFQSVCGRIGRVTGRGLAANIGRTFPRWVVLGVVGLLLLANVLNIAADVAAMGEAAQLVFGGSRHVFTLGLAFFSLLLQVFVPYHRYVGLLKWMTLALFSYVAVAFATHIPWTEVVAQTLTPQIHLDLATATVVVAVFGTTISPYLFFWQTAEEVEDVTLHPDEHPLTEHPEEAEYELKRIGWDTYLGMAYGNGIGFFVMLATAATLHAAGITQIQTAAQAAMALRPMAGDLAFILFALGIVATGLLAVPVLAASAAYALSEAMGWKASLESRFSEAHGFYGVIGVAILAGVILDYSPLDPIRALFWSAVINGVIAVPLMAVIMLVATRKSIMGAFTATPLQRVVGWAAVAIMAAASGVMFVQMAGGLPS</sequence>
<keyword evidence="3 7" id="KW-0812">Transmembrane</keyword>
<accession>A0A941HXA8</accession>
<gene>
    <name evidence="8" type="ORF">JKL49_14945</name>
</gene>
<feature type="transmembrane region" description="Helical" evidence="7">
    <location>
        <begin position="300"/>
        <end position="328"/>
    </location>
</feature>
<evidence type="ECO:0000313" key="9">
    <source>
        <dbReference type="Proteomes" id="UP000622580"/>
    </source>
</evidence>
<comment type="subcellular location">
    <subcellularLocation>
        <location evidence="1">Membrane</location>
        <topology evidence="1">Multi-pass membrane protein</topology>
    </subcellularLocation>
</comment>
<organism evidence="8 9">
    <name type="scientific">Phenylobacterium glaciei</name>
    <dbReference type="NCBI Taxonomy" id="2803784"/>
    <lineage>
        <taxon>Bacteria</taxon>
        <taxon>Pseudomonadati</taxon>
        <taxon>Pseudomonadota</taxon>
        <taxon>Alphaproteobacteria</taxon>
        <taxon>Caulobacterales</taxon>
        <taxon>Caulobacteraceae</taxon>
        <taxon>Phenylobacterium</taxon>
    </lineage>
</organism>
<keyword evidence="2" id="KW-0813">Transport</keyword>
<proteinExistence type="predicted"/>
<feature type="transmembrane region" description="Helical" evidence="7">
    <location>
        <begin position="415"/>
        <end position="434"/>
    </location>
</feature>
<name>A0A941HXA8_9CAUL</name>
<evidence type="ECO:0000256" key="4">
    <source>
        <dbReference type="ARBA" id="ARBA00022847"/>
    </source>
</evidence>
<dbReference type="Proteomes" id="UP000622580">
    <property type="component" value="Unassembled WGS sequence"/>
</dbReference>
<dbReference type="GO" id="GO:0005886">
    <property type="term" value="C:plasma membrane"/>
    <property type="evidence" value="ECO:0007669"/>
    <property type="project" value="TreeGrafter"/>
</dbReference>
<dbReference type="EMBL" id="JAGSGD010000001">
    <property type="protein sequence ID" value="MBR7620688.1"/>
    <property type="molecule type" value="Genomic_DNA"/>
</dbReference>
<evidence type="ECO:0000256" key="3">
    <source>
        <dbReference type="ARBA" id="ARBA00022692"/>
    </source>
</evidence>
<evidence type="ECO:0000256" key="7">
    <source>
        <dbReference type="SAM" id="Phobius"/>
    </source>
</evidence>
<evidence type="ECO:0000256" key="1">
    <source>
        <dbReference type="ARBA" id="ARBA00004141"/>
    </source>
</evidence>
<dbReference type="GO" id="GO:0005384">
    <property type="term" value="F:manganese ion transmembrane transporter activity"/>
    <property type="evidence" value="ECO:0007669"/>
    <property type="project" value="TreeGrafter"/>
</dbReference>
<keyword evidence="4" id="KW-0769">Symport</keyword>
<feature type="transmembrane region" description="Helical" evidence="7">
    <location>
        <begin position="258"/>
        <end position="280"/>
    </location>
</feature>
<dbReference type="Pfam" id="PF01566">
    <property type="entry name" value="Nramp"/>
    <property type="match status" value="1"/>
</dbReference>
<feature type="transmembrane region" description="Helical" evidence="7">
    <location>
        <begin position="192"/>
        <end position="216"/>
    </location>
</feature>
<keyword evidence="9" id="KW-1185">Reference proteome</keyword>
<feature type="transmembrane region" description="Helical" evidence="7">
    <location>
        <begin position="348"/>
        <end position="367"/>
    </location>
</feature>
<keyword evidence="6 7" id="KW-0472">Membrane</keyword>
<dbReference type="GO" id="GO:0015293">
    <property type="term" value="F:symporter activity"/>
    <property type="evidence" value="ECO:0007669"/>
    <property type="project" value="UniProtKB-KW"/>
</dbReference>
<keyword evidence="5 7" id="KW-1133">Transmembrane helix</keyword>
<dbReference type="RefSeq" id="WP_215341416.1">
    <property type="nucleotide sequence ID" value="NZ_JAGSGD010000001.1"/>
</dbReference>
<evidence type="ECO:0000256" key="2">
    <source>
        <dbReference type="ARBA" id="ARBA00022448"/>
    </source>
</evidence>
<dbReference type="PANTHER" id="PTHR11706:SF33">
    <property type="entry name" value="NATURAL RESISTANCE-ASSOCIATED MACROPHAGE PROTEIN 2"/>
    <property type="match status" value="1"/>
</dbReference>
<feature type="transmembrane region" description="Helical" evidence="7">
    <location>
        <begin position="96"/>
        <end position="114"/>
    </location>
</feature>
<dbReference type="AlphaFoldDB" id="A0A941HXA8"/>